<dbReference type="PANTHER" id="PTHR46112:SF3">
    <property type="entry name" value="AMINOPEPTIDASE YPDF"/>
    <property type="match status" value="1"/>
</dbReference>
<evidence type="ECO:0000259" key="1">
    <source>
        <dbReference type="Pfam" id="PF00557"/>
    </source>
</evidence>
<dbReference type="RefSeq" id="WP_187533225.1">
    <property type="nucleotide sequence ID" value="NZ_CBCSHU010000020.1"/>
</dbReference>
<keyword evidence="4" id="KW-1185">Reference proteome</keyword>
<dbReference type="InterPro" id="IPR029149">
    <property type="entry name" value="Creatin/AminoP/Spt16_N"/>
</dbReference>
<evidence type="ECO:0000259" key="2">
    <source>
        <dbReference type="Pfam" id="PF01321"/>
    </source>
</evidence>
<dbReference type="SUPFAM" id="SSF53092">
    <property type="entry name" value="Creatinase/prolidase N-terminal domain"/>
    <property type="match status" value="1"/>
</dbReference>
<feature type="domain" description="Creatinase N-terminal" evidence="2">
    <location>
        <begin position="3"/>
        <end position="121"/>
    </location>
</feature>
<dbReference type="Proteomes" id="UP000515928">
    <property type="component" value="Chromosome"/>
</dbReference>
<dbReference type="InterPro" id="IPR000994">
    <property type="entry name" value="Pept_M24"/>
</dbReference>
<evidence type="ECO:0000313" key="3">
    <source>
        <dbReference type="EMBL" id="QNN60093.1"/>
    </source>
</evidence>
<name>A0A7G9RWW8_9FIRM</name>
<dbReference type="InterPro" id="IPR036005">
    <property type="entry name" value="Creatinase/aminopeptidase-like"/>
</dbReference>
<evidence type="ECO:0000313" key="4">
    <source>
        <dbReference type="Proteomes" id="UP000515928"/>
    </source>
</evidence>
<reference evidence="3 4" key="1">
    <citation type="submission" date="2020-08" db="EMBL/GenBank/DDBJ databases">
        <title>Genome sequence of Erysipelothrix inopinata DSM 15511T.</title>
        <authorList>
            <person name="Hyun D.-W."/>
            <person name="Bae J.-W."/>
        </authorList>
    </citation>
    <scope>NUCLEOTIDE SEQUENCE [LARGE SCALE GENOMIC DNA]</scope>
    <source>
        <strain evidence="3 4">DSM 15511</strain>
    </source>
</reference>
<accession>A0A7G9RWW8</accession>
<dbReference type="GO" id="GO:0008235">
    <property type="term" value="F:metalloexopeptidase activity"/>
    <property type="evidence" value="ECO:0007669"/>
    <property type="project" value="UniProtKB-ARBA"/>
</dbReference>
<dbReference type="InterPro" id="IPR000587">
    <property type="entry name" value="Creatinase_N"/>
</dbReference>
<gene>
    <name evidence="3" type="ORF">H9L01_06875</name>
</gene>
<dbReference type="InterPro" id="IPR050659">
    <property type="entry name" value="Peptidase_M24B"/>
</dbReference>
<dbReference type="GO" id="GO:0004177">
    <property type="term" value="F:aminopeptidase activity"/>
    <property type="evidence" value="ECO:0007669"/>
    <property type="project" value="UniProtKB-KW"/>
</dbReference>
<dbReference type="PRINTS" id="PR00599">
    <property type="entry name" value="MAPEPTIDASE"/>
</dbReference>
<sequence>MSRINRLQSSMRVNQLLITDPIMIFYYTGLRYDVGERFIGVYVPKEGEPTFFINKLFEIPSEYNTIPFEDSDDITSILLANINAHETLAVDGNCSAKFIIPLIETVKLENASLYLEAVRNIKDASEIEIMKEASNLNDQIMESLKEYFVEGISEIELAEIIRKKQSTDPLTGVSFEPIALFSENIADPHGIPSNRKLKKGDVIQIDMGGIYKGYCSDMTRCFFFGDNSELEKIYNIVLEANLNAIATVKPGIPLSEVDKAARSVIEQAGYGPYFVHRTGHGIGIECHENLNVSSTNDTIIKEGMCFSIEPGIYIEGLGGIRIEDLICVTKDGGFVMNHAPKEFSMISL</sequence>
<dbReference type="CDD" id="cd01092">
    <property type="entry name" value="APP-like"/>
    <property type="match status" value="1"/>
</dbReference>
<dbReference type="Gene3D" id="3.40.350.10">
    <property type="entry name" value="Creatinase/prolidase N-terminal domain"/>
    <property type="match status" value="1"/>
</dbReference>
<keyword evidence="3" id="KW-0645">Protease</keyword>
<keyword evidence="3" id="KW-0031">Aminopeptidase</keyword>
<proteinExistence type="predicted"/>
<dbReference type="SUPFAM" id="SSF55920">
    <property type="entry name" value="Creatinase/aminopeptidase"/>
    <property type="match status" value="1"/>
</dbReference>
<dbReference type="InterPro" id="IPR001714">
    <property type="entry name" value="Pept_M24_MAP"/>
</dbReference>
<feature type="domain" description="Peptidase M24" evidence="1">
    <location>
        <begin position="128"/>
        <end position="330"/>
    </location>
</feature>
<protein>
    <submittedName>
        <fullName evidence="3">Aminopeptidase P family protein</fullName>
    </submittedName>
</protein>
<dbReference type="PANTHER" id="PTHR46112">
    <property type="entry name" value="AMINOPEPTIDASE"/>
    <property type="match status" value="1"/>
</dbReference>
<dbReference type="AlphaFoldDB" id="A0A7G9RWW8"/>
<dbReference type="KEGG" id="eio:H9L01_06875"/>
<organism evidence="3 4">
    <name type="scientific">Erysipelothrix inopinata</name>
    <dbReference type="NCBI Taxonomy" id="225084"/>
    <lineage>
        <taxon>Bacteria</taxon>
        <taxon>Bacillati</taxon>
        <taxon>Bacillota</taxon>
        <taxon>Erysipelotrichia</taxon>
        <taxon>Erysipelotrichales</taxon>
        <taxon>Erysipelotrichaceae</taxon>
        <taxon>Erysipelothrix</taxon>
    </lineage>
</organism>
<dbReference type="Pfam" id="PF00557">
    <property type="entry name" value="Peptidase_M24"/>
    <property type="match status" value="1"/>
</dbReference>
<dbReference type="EMBL" id="CP060715">
    <property type="protein sequence ID" value="QNN60093.1"/>
    <property type="molecule type" value="Genomic_DNA"/>
</dbReference>
<keyword evidence="3" id="KW-0378">Hydrolase</keyword>
<dbReference type="Gene3D" id="3.90.230.10">
    <property type="entry name" value="Creatinase/methionine aminopeptidase superfamily"/>
    <property type="match status" value="1"/>
</dbReference>
<dbReference type="Pfam" id="PF01321">
    <property type="entry name" value="Creatinase_N"/>
    <property type="match status" value="1"/>
</dbReference>